<dbReference type="VEuPathDB" id="VectorBase:CSON009095"/>
<comment type="similarity">
    <text evidence="2 5">Belongs to the GINS2/PSF2 family.</text>
</comment>
<evidence type="ECO:0000259" key="6">
    <source>
        <dbReference type="Pfam" id="PF05916"/>
    </source>
</evidence>
<dbReference type="EMBL" id="UFQT01003374">
    <property type="protein sequence ID" value="SSX34936.1"/>
    <property type="molecule type" value="Genomic_DNA"/>
</dbReference>
<dbReference type="PIRSF" id="PIRSF028998">
    <property type="entry name" value="GINS_Psf2_subgr"/>
    <property type="match status" value="1"/>
</dbReference>
<evidence type="ECO:0000256" key="4">
    <source>
        <dbReference type="ARBA" id="ARBA00023242"/>
    </source>
</evidence>
<keyword evidence="4 5" id="KW-0539">Nucleus</keyword>
<dbReference type="VEuPathDB" id="VectorBase:CSON008795"/>
<organism evidence="9">
    <name type="scientific">Culicoides sonorensis</name>
    <name type="common">Biting midge</name>
    <dbReference type="NCBI Taxonomy" id="179676"/>
    <lineage>
        <taxon>Eukaryota</taxon>
        <taxon>Metazoa</taxon>
        <taxon>Ecdysozoa</taxon>
        <taxon>Arthropoda</taxon>
        <taxon>Hexapoda</taxon>
        <taxon>Insecta</taxon>
        <taxon>Pterygota</taxon>
        <taxon>Neoptera</taxon>
        <taxon>Endopterygota</taxon>
        <taxon>Diptera</taxon>
        <taxon>Nematocera</taxon>
        <taxon>Chironomoidea</taxon>
        <taxon>Ceratopogonidae</taxon>
        <taxon>Ceratopogoninae</taxon>
        <taxon>Culicoides</taxon>
        <taxon>Monoculicoides</taxon>
    </lineage>
</organism>
<dbReference type="OMA" id="DSLNCMY"/>
<evidence type="ECO:0000256" key="1">
    <source>
        <dbReference type="ARBA" id="ARBA00004123"/>
    </source>
</evidence>
<dbReference type="CDD" id="cd21694">
    <property type="entry name" value="GINS_B_Psf2"/>
    <property type="match status" value="1"/>
</dbReference>
<keyword evidence="3 5" id="KW-0235">DNA replication</keyword>
<reference evidence="9" key="1">
    <citation type="submission" date="2018-07" db="EMBL/GenBank/DDBJ databases">
        <authorList>
            <person name="Quirk P.G."/>
            <person name="Krulwich T.A."/>
        </authorList>
    </citation>
    <scope>NUCLEOTIDE SEQUENCE</scope>
</reference>
<dbReference type="CDD" id="cd11712">
    <property type="entry name" value="GINS_A_psf2"/>
    <property type="match status" value="1"/>
</dbReference>
<evidence type="ECO:0000313" key="8">
    <source>
        <dbReference type="EMBL" id="SSX34936.1"/>
    </source>
</evidence>
<dbReference type="Pfam" id="PF05916">
    <property type="entry name" value="Sld5"/>
    <property type="match status" value="1"/>
</dbReference>
<name>A0A336MXF8_CULSO</name>
<dbReference type="PANTHER" id="PTHR12772:SF0">
    <property type="entry name" value="DNA REPLICATION COMPLEX GINS PROTEIN PSF2"/>
    <property type="match status" value="1"/>
</dbReference>
<comment type="subunit">
    <text evidence="5">Component of the GINS complex.</text>
</comment>
<sequence length="191" mass="21975">MDPEEIEFIGENEQIGIIPNFNFDPLHLISGTVGPFRAGIPHHVPLWIAMHLRKQQKCRIVTPEWMEIEFLEDLKEEEKRTKGFVKMPSAHYMIIAKLVLGISLEDIPNAETIKTLIKDLFDTRTAKLRKTIDSMLSGDENQTKLDNITMFELHSVRPFVTHALDLISRLERTTIQQQQSVGGTSSYYNTR</sequence>
<protein>
    <recommendedName>
        <fullName evidence="5">DNA replication complex GINS protein PSF2</fullName>
    </recommendedName>
</protein>
<dbReference type="Gene3D" id="1.20.58.1020">
    <property type="match status" value="1"/>
</dbReference>
<evidence type="ECO:0000259" key="7">
    <source>
        <dbReference type="Pfam" id="PF25005"/>
    </source>
</evidence>
<feature type="domain" description="GINS subunit" evidence="6">
    <location>
        <begin position="65"/>
        <end position="168"/>
    </location>
</feature>
<dbReference type="InterPro" id="IPR036224">
    <property type="entry name" value="GINS_bundle-like_dom_sf"/>
</dbReference>
<feature type="domain" description="DNA replication complex GINS protein PSF2 N-terminal" evidence="7">
    <location>
        <begin position="2"/>
        <end position="61"/>
    </location>
</feature>
<dbReference type="GO" id="GO:0071162">
    <property type="term" value="C:CMG complex"/>
    <property type="evidence" value="ECO:0007669"/>
    <property type="project" value="UniProtKB-ARBA"/>
</dbReference>
<gene>
    <name evidence="9" type="primary">CSON009095</name>
    <name evidence="8" type="synonym">CSON008795</name>
</gene>
<dbReference type="Pfam" id="PF25005">
    <property type="entry name" value="PSF2_N"/>
    <property type="match status" value="1"/>
</dbReference>
<dbReference type="InterPro" id="IPR056784">
    <property type="entry name" value="PSF2_N"/>
</dbReference>
<dbReference type="FunFam" id="3.40.5.50:FF:000001">
    <property type="entry name" value="DNA replication complex GINS protein PSF2"/>
    <property type="match status" value="1"/>
</dbReference>
<dbReference type="AlphaFoldDB" id="A0A336MXF8"/>
<comment type="subcellular location">
    <subcellularLocation>
        <location evidence="1 5">Nucleus</location>
    </subcellularLocation>
</comment>
<dbReference type="PANTHER" id="PTHR12772">
    <property type="entry name" value="DNA REPLICATION COMPLEX GINS PROTEIN PSF2"/>
    <property type="match status" value="1"/>
</dbReference>
<dbReference type="GO" id="GO:0000811">
    <property type="term" value="C:GINS complex"/>
    <property type="evidence" value="ECO:0007669"/>
    <property type="project" value="TreeGrafter"/>
</dbReference>
<dbReference type="FunFam" id="1.20.58.1020:FF:000001">
    <property type="entry name" value="DNA replication complex GINS protein PSF2"/>
    <property type="match status" value="1"/>
</dbReference>
<dbReference type="Gene3D" id="3.40.5.50">
    <property type="match status" value="1"/>
</dbReference>
<dbReference type="SUPFAM" id="SSF158573">
    <property type="entry name" value="GINS helical bundle-like"/>
    <property type="match status" value="1"/>
</dbReference>
<evidence type="ECO:0000313" key="9">
    <source>
        <dbReference type="EMBL" id="SSX35102.1"/>
    </source>
</evidence>
<dbReference type="InterPro" id="IPR007257">
    <property type="entry name" value="GINS_Psf2"/>
</dbReference>
<accession>A0A336MXF8</accession>
<dbReference type="SUPFAM" id="SSF160059">
    <property type="entry name" value="PriA/YqbF domain"/>
    <property type="match status" value="1"/>
</dbReference>
<dbReference type="GO" id="GO:0000727">
    <property type="term" value="P:double-strand break repair via break-induced replication"/>
    <property type="evidence" value="ECO:0007669"/>
    <property type="project" value="TreeGrafter"/>
</dbReference>
<evidence type="ECO:0000256" key="5">
    <source>
        <dbReference type="PIRNR" id="PIRNR028998"/>
    </source>
</evidence>
<dbReference type="GO" id="GO:0006260">
    <property type="term" value="P:DNA replication"/>
    <property type="evidence" value="ECO:0007669"/>
    <property type="project" value="UniProtKB-KW"/>
</dbReference>
<evidence type="ECO:0000256" key="2">
    <source>
        <dbReference type="ARBA" id="ARBA00010565"/>
    </source>
</evidence>
<dbReference type="EMBL" id="UFQT01003548">
    <property type="protein sequence ID" value="SSX35102.1"/>
    <property type="molecule type" value="Genomic_DNA"/>
</dbReference>
<proteinExistence type="inferred from homology"/>
<evidence type="ECO:0000256" key="3">
    <source>
        <dbReference type="ARBA" id="ARBA00022705"/>
    </source>
</evidence>
<dbReference type="InterPro" id="IPR021151">
    <property type="entry name" value="GINS_A"/>
</dbReference>